<dbReference type="OrthoDB" id="6094451at2759"/>
<reference evidence="2 3" key="1">
    <citation type="journal article" date="2013" name="Nature">
        <title>Insights into bilaterian evolution from three spiralian genomes.</title>
        <authorList>
            <person name="Simakov O."/>
            <person name="Marletaz F."/>
            <person name="Cho S.J."/>
            <person name="Edsinger-Gonzales E."/>
            <person name="Havlak P."/>
            <person name="Hellsten U."/>
            <person name="Kuo D.H."/>
            <person name="Larsson T."/>
            <person name="Lv J."/>
            <person name="Arendt D."/>
            <person name="Savage R."/>
            <person name="Osoegawa K."/>
            <person name="de Jong P."/>
            <person name="Grimwood J."/>
            <person name="Chapman J.A."/>
            <person name="Shapiro H."/>
            <person name="Aerts A."/>
            <person name="Otillar R.P."/>
            <person name="Terry A.Y."/>
            <person name="Boore J.L."/>
            <person name="Grigoriev I.V."/>
            <person name="Lindberg D.R."/>
            <person name="Seaver E.C."/>
            <person name="Weisblat D.A."/>
            <person name="Putnam N.H."/>
            <person name="Rokhsar D.S."/>
        </authorList>
    </citation>
    <scope>NUCLEOTIDE SEQUENCE [LARGE SCALE GENOMIC DNA]</scope>
</reference>
<protein>
    <recommendedName>
        <fullName evidence="1">CBM20 domain-containing protein</fullName>
    </recommendedName>
</protein>
<proteinExistence type="predicted"/>
<evidence type="ECO:0000313" key="3">
    <source>
        <dbReference type="Proteomes" id="UP000030746"/>
    </source>
</evidence>
<evidence type="ECO:0000313" key="2">
    <source>
        <dbReference type="EMBL" id="ESO88237.1"/>
    </source>
</evidence>
<dbReference type="GeneID" id="20240153"/>
<gene>
    <name evidence="2" type="ORF">LOTGIDRAFT_165666</name>
</gene>
<dbReference type="HOGENOM" id="CLU_967369_0_0_1"/>
<dbReference type="CTD" id="20240153"/>
<feature type="domain" description="CBM20" evidence="1">
    <location>
        <begin position="153"/>
        <end position="258"/>
    </location>
</feature>
<dbReference type="KEGG" id="lgi:LOTGIDRAFT_165666"/>
<dbReference type="RefSeq" id="XP_009060957.1">
    <property type="nucleotide sequence ID" value="XM_009062709.1"/>
</dbReference>
<dbReference type="SUPFAM" id="SSF49452">
    <property type="entry name" value="Starch-binding domain-like"/>
    <property type="match status" value="1"/>
</dbReference>
<keyword evidence="3" id="KW-1185">Reference proteome</keyword>
<dbReference type="InterPro" id="IPR013783">
    <property type="entry name" value="Ig-like_fold"/>
</dbReference>
<dbReference type="AlphaFoldDB" id="V3ZV32"/>
<dbReference type="SMART" id="SM01065">
    <property type="entry name" value="CBM_2"/>
    <property type="match status" value="1"/>
</dbReference>
<dbReference type="Pfam" id="PF00686">
    <property type="entry name" value="CBM_20"/>
    <property type="match status" value="1"/>
</dbReference>
<dbReference type="Proteomes" id="UP000030746">
    <property type="component" value="Unassembled WGS sequence"/>
</dbReference>
<name>V3ZV32_LOTGI</name>
<organism evidence="2 3">
    <name type="scientific">Lottia gigantea</name>
    <name type="common">Giant owl limpet</name>
    <dbReference type="NCBI Taxonomy" id="225164"/>
    <lineage>
        <taxon>Eukaryota</taxon>
        <taxon>Metazoa</taxon>
        <taxon>Spiralia</taxon>
        <taxon>Lophotrochozoa</taxon>
        <taxon>Mollusca</taxon>
        <taxon>Gastropoda</taxon>
        <taxon>Patellogastropoda</taxon>
        <taxon>Lottioidea</taxon>
        <taxon>Lottiidae</taxon>
        <taxon>Lottia</taxon>
    </lineage>
</organism>
<dbReference type="PROSITE" id="PS51166">
    <property type="entry name" value="CBM20"/>
    <property type="match status" value="1"/>
</dbReference>
<dbReference type="InterPro" id="IPR002044">
    <property type="entry name" value="CBM20"/>
</dbReference>
<dbReference type="Gene3D" id="2.60.40.10">
    <property type="entry name" value="Immunoglobulins"/>
    <property type="match status" value="1"/>
</dbReference>
<evidence type="ECO:0000259" key="1">
    <source>
        <dbReference type="PROSITE" id="PS51166"/>
    </source>
</evidence>
<accession>V3ZV32</accession>
<dbReference type="InterPro" id="IPR013784">
    <property type="entry name" value="Carb-bd-like_fold"/>
</dbReference>
<dbReference type="GO" id="GO:2001070">
    <property type="term" value="F:starch binding"/>
    <property type="evidence" value="ECO:0007669"/>
    <property type="project" value="InterPro"/>
</dbReference>
<dbReference type="EMBL" id="KB202719">
    <property type="protein sequence ID" value="ESO88237.1"/>
    <property type="molecule type" value="Genomic_DNA"/>
</dbReference>
<sequence length="288" mass="33976">MAFLRQVTEYGETDRDDKVREDDNCPLEEKNTSQFQTILNIDKLKSSRAVKINFRLHVTEKLPPTYRPGIRYVRCTSGMWTMSETVMCNETSKDDTDIWYQTFIDIPQRSEFIWRWTMFEGQKVVDVEKEVRTCKIGRYGGVLHTVWDDDVKILEPDMCVVTFYTCYHTYSDERLALIGSSDALGEWQSSKSVPAYQYPGGSGEWSATVPLERNLDQEWKWIVMDQTRDLIRRWEDGRNREINGDGCDWKVVWAPWNSKDYVTDYGNFDKMELSSLRLPRYLDCYEES</sequence>